<dbReference type="PANTHER" id="PTHR23359">
    <property type="entry name" value="NUCLEOTIDE KINASE"/>
    <property type="match status" value="1"/>
</dbReference>
<dbReference type="GO" id="GO:0006139">
    <property type="term" value="P:nucleobase-containing compound metabolic process"/>
    <property type="evidence" value="ECO:0007669"/>
    <property type="project" value="InterPro"/>
</dbReference>
<accession>A0A1X0NMM2</accession>
<dbReference type="PRINTS" id="PR00094">
    <property type="entry name" value="ADENYLTKNASE"/>
</dbReference>
<evidence type="ECO:0000313" key="6">
    <source>
        <dbReference type="Proteomes" id="UP000192257"/>
    </source>
</evidence>
<sequence>MAELSKPKVYFVLGGPGSGKGTACALLVKEFGFTHFSAGDLLREASKSGTSEVAKKIAELMRAGNIVPSDITVELISHAMAEKPNPRGYIIDGFPRKMDQALMFEEGIVPAKGILYFDCSEETMEERVMHRAQEGSGREDDNPEVLRRRFRTNIEQCMPVVERYKNEGRLHTINANRSREEVYAEVREVMIQLGEKPLPAE</sequence>
<dbReference type="InterPro" id="IPR027417">
    <property type="entry name" value="P-loop_NTPase"/>
</dbReference>
<dbReference type="CDD" id="cd01428">
    <property type="entry name" value="ADK"/>
    <property type="match status" value="1"/>
</dbReference>
<name>A0A1X0NMM2_9TRYP</name>
<evidence type="ECO:0000256" key="4">
    <source>
        <dbReference type="RuleBase" id="RU003330"/>
    </source>
</evidence>
<keyword evidence="3 4" id="KW-0418">Kinase</keyword>
<dbReference type="AlphaFoldDB" id="A0A1X0NMM2"/>
<dbReference type="Proteomes" id="UP000192257">
    <property type="component" value="Unassembled WGS sequence"/>
</dbReference>
<dbReference type="GO" id="GO:0005524">
    <property type="term" value="F:ATP binding"/>
    <property type="evidence" value="ECO:0007669"/>
    <property type="project" value="InterPro"/>
</dbReference>
<proteinExistence type="inferred from homology"/>
<evidence type="ECO:0000256" key="3">
    <source>
        <dbReference type="ARBA" id="ARBA00022777"/>
    </source>
</evidence>
<dbReference type="SUPFAM" id="SSF52540">
    <property type="entry name" value="P-loop containing nucleoside triphosphate hydrolases"/>
    <property type="match status" value="1"/>
</dbReference>
<dbReference type="Pfam" id="PF00406">
    <property type="entry name" value="ADK"/>
    <property type="match status" value="1"/>
</dbReference>
<dbReference type="VEuPathDB" id="TriTrypDB:TM35_000351330"/>
<reference evidence="5 6" key="1">
    <citation type="submission" date="2017-03" db="EMBL/GenBank/DDBJ databases">
        <title>An alternative strategy for trypanosome survival in the mammalian bloodstream revealed through genome and transcriptome analysis of the ubiquitous bovine parasite Trypanosoma (Megatrypanum) theileri.</title>
        <authorList>
            <person name="Kelly S."/>
            <person name="Ivens A."/>
            <person name="Mott A."/>
            <person name="O'Neill E."/>
            <person name="Emms D."/>
            <person name="Macleod O."/>
            <person name="Voorheis P."/>
            <person name="Matthews J."/>
            <person name="Matthews K."/>
            <person name="Carrington M."/>
        </authorList>
    </citation>
    <scope>NUCLEOTIDE SEQUENCE [LARGE SCALE GENOMIC DNA]</scope>
    <source>
        <strain evidence="5">Edinburgh</strain>
    </source>
</reference>
<dbReference type="EMBL" id="NBCO01000035">
    <property type="protein sequence ID" value="ORC85389.1"/>
    <property type="molecule type" value="Genomic_DNA"/>
</dbReference>
<comment type="similarity">
    <text evidence="4">Belongs to the adenylate kinase family.</text>
</comment>
<dbReference type="RefSeq" id="XP_028879455.1">
    <property type="nucleotide sequence ID" value="XM_029029186.1"/>
</dbReference>
<dbReference type="GO" id="GO:0019205">
    <property type="term" value="F:nucleobase-containing compound kinase activity"/>
    <property type="evidence" value="ECO:0007669"/>
    <property type="project" value="InterPro"/>
</dbReference>
<keyword evidence="2" id="KW-0547">Nucleotide-binding</keyword>
<keyword evidence="6" id="KW-1185">Reference proteome</keyword>
<dbReference type="STRING" id="67003.A0A1X0NMM2"/>
<dbReference type="GeneID" id="39988966"/>
<dbReference type="HAMAP" id="MF_00235">
    <property type="entry name" value="Adenylate_kinase_Adk"/>
    <property type="match status" value="1"/>
</dbReference>
<keyword evidence="1 4" id="KW-0808">Transferase</keyword>
<gene>
    <name evidence="5" type="ORF">TM35_000351330</name>
</gene>
<evidence type="ECO:0000313" key="5">
    <source>
        <dbReference type="EMBL" id="ORC85389.1"/>
    </source>
</evidence>
<evidence type="ECO:0000256" key="1">
    <source>
        <dbReference type="ARBA" id="ARBA00022679"/>
    </source>
</evidence>
<dbReference type="InterPro" id="IPR000850">
    <property type="entry name" value="Adenylat/UMP-CMP_kin"/>
</dbReference>
<dbReference type="PROSITE" id="PS00113">
    <property type="entry name" value="ADENYLATE_KINASE"/>
    <property type="match status" value="1"/>
</dbReference>
<organism evidence="5 6">
    <name type="scientific">Trypanosoma theileri</name>
    <dbReference type="NCBI Taxonomy" id="67003"/>
    <lineage>
        <taxon>Eukaryota</taxon>
        <taxon>Discoba</taxon>
        <taxon>Euglenozoa</taxon>
        <taxon>Kinetoplastea</taxon>
        <taxon>Metakinetoplastina</taxon>
        <taxon>Trypanosomatida</taxon>
        <taxon>Trypanosomatidae</taxon>
        <taxon>Trypanosoma</taxon>
    </lineage>
</organism>
<protein>
    <submittedName>
        <fullName evidence="5">Adenylate kinase</fullName>
    </submittedName>
</protein>
<dbReference type="InterPro" id="IPR033690">
    <property type="entry name" value="Adenylat_kinase_CS"/>
</dbReference>
<comment type="caution">
    <text evidence="5">The sequence shown here is derived from an EMBL/GenBank/DDBJ whole genome shotgun (WGS) entry which is preliminary data.</text>
</comment>
<evidence type="ECO:0000256" key="2">
    <source>
        <dbReference type="ARBA" id="ARBA00022741"/>
    </source>
</evidence>
<dbReference type="Gene3D" id="3.40.50.300">
    <property type="entry name" value="P-loop containing nucleotide triphosphate hydrolases"/>
    <property type="match status" value="1"/>
</dbReference>
<dbReference type="OrthoDB" id="442176at2759"/>